<protein>
    <submittedName>
        <fullName evidence="2">Uncharacterized protein</fullName>
    </submittedName>
</protein>
<evidence type="ECO:0000256" key="1">
    <source>
        <dbReference type="SAM" id="MobiDB-lite"/>
    </source>
</evidence>
<reference evidence="2 3" key="1">
    <citation type="journal article" date="2019" name="Commun. Biol.">
        <title>The bagworm genome reveals a unique fibroin gene that provides high tensile strength.</title>
        <authorList>
            <person name="Kono N."/>
            <person name="Nakamura H."/>
            <person name="Ohtoshi R."/>
            <person name="Tomita M."/>
            <person name="Numata K."/>
            <person name="Arakawa K."/>
        </authorList>
    </citation>
    <scope>NUCLEOTIDE SEQUENCE [LARGE SCALE GENOMIC DNA]</scope>
</reference>
<organism evidence="2 3">
    <name type="scientific">Eumeta variegata</name>
    <name type="common">Bagworm moth</name>
    <name type="synonym">Eumeta japonica</name>
    <dbReference type="NCBI Taxonomy" id="151549"/>
    <lineage>
        <taxon>Eukaryota</taxon>
        <taxon>Metazoa</taxon>
        <taxon>Ecdysozoa</taxon>
        <taxon>Arthropoda</taxon>
        <taxon>Hexapoda</taxon>
        <taxon>Insecta</taxon>
        <taxon>Pterygota</taxon>
        <taxon>Neoptera</taxon>
        <taxon>Endopterygota</taxon>
        <taxon>Lepidoptera</taxon>
        <taxon>Glossata</taxon>
        <taxon>Ditrysia</taxon>
        <taxon>Tineoidea</taxon>
        <taxon>Psychidae</taxon>
        <taxon>Oiketicinae</taxon>
        <taxon>Eumeta</taxon>
    </lineage>
</organism>
<evidence type="ECO:0000313" key="2">
    <source>
        <dbReference type="EMBL" id="GBP67910.1"/>
    </source>
</evidence>
<comment type="caution">
    <text evidence="2">The sequence shown here is derived from an EMBL/GenBank/DDBJ whole genome shotgun (WGS) entry which is preliminary data.</text>
</comment>
<feature type="compositionally biased region" description="Basic and acidic residues" evidence="1">
    <location>
        <begin position="423"/>
        <end position="433"/>
    </location>
</feature>
<gene>
    <name evidence="2" type="ORF">EVAR_38378_1</name>
</gene>
<name>A0A4C1XXK8_EUMVA</name>
<dbReference type="AlphaFoldDB" id="A0A4C1XXK8"/>
<dbReference type="EMBL" id="BGZK01000995">
    <property type="protein sequence ID" value="GBP67910.1"/>
    <property type="molecule type" value="Genomic_DNA"/>
</dbReference>
<feature type="region of interest" description="Disordered" evidence="1">
    <location>
        <begin position="400"/>
        <end position="435"/>
    </location>
</feature>
<sequence length="449" mass="49636">MPRLQPDMPSNDYAVVNLAAVRKLLERPVGQHIVTEYRCEVASSAVALRLMSESSVGALHHAAPLFIGYSVLIQEAGKALLGPRGFRMSVYRRRRCWVRSGPRANRLISFQFKSNQSTHSRASMITLNRRLRTRHHGGGRQQLRNRIGSAGRPFKVYTLQCKRNPTAHAQHPAFASTTIPDKIGVHLRAPSVITSHWYGVQGDSQAGWKDSESVATPTAGLTRHIGRSTSKTRCLHATITLKATFLYSKAFVNSVPDRDSPSNFTQYRPFLKRYSTDDENSITYMNLQNKIAVEVWTSSMDNAFARGSARVDVQSIPSSRISPHHEIKTPVAVPFLILISVLLSVPIHFIVDSNRGPAFDSDVDTAFHSDSGYALDSNLDPTLDFHHAFAGALAALGRGSRRAQGDRGAGGEERAKGRGRRAGRGERSAEVVRRPVARQPHLNCSTFRT</sequence>
<dbReference type="Proteomes" id="UP000299102">
    <property type="component" value="Unassembled WGS sequence"/>
</dbReference>
<proteinExistence type="predicted"/>
<keyword evidence="3" id="KW-1185">Reference proteome</keyword>
<evidence type="ECO:0000313" key="3">
    <source>
        <dbReference type="Proteomes" id="UP000299102"/>
    </source>
</evidence>
<feature type="compositionally biased region" description="Basic and acidic residues" evidence="1">
    <location>
        <begin position="403"/>
        <end position="416"/>
    </location>
</feature>
<accession>A0A4C1XXK8</accession>